<gene>
    <name evidence="2" type="ORF">C7R93_25900</name>
</gene>
<dbReference type="InterPro" id="IPR006750">
    <property type="entry name" value="YdcZ"/>
</dbReference>
<protein>
    <submittedName>
        <fullName evidence="2">EamA-like transporter family protein</fullName>
    </submittedName>
</protein>
<dbReference type="Pfam" id="PF04657">
    <property type="entry name" value="DMT_YdcZ"/>
    <property type="match status" value="1"/>
</dbReference>
<accession>A0A2P7ULF0</accession>
<proteinExistence type="predicted"/>
<evidence type="ECO:0000313" key="3">
    <source>
        <dbReference type="Proteomes" id="UP000240419"/>
    </source>
</evidence>
<dbReference type="OrthoDB" id="2382207at2"/>
<dbReference type="AlphaFoldDB" id="A0A2P7ULF0"/>
<feature type="transmembrane region" description="Helical" evidence="1">
    <location>
        <begin position="123"/>
        <end position="141"/>
    </location>
</feature>
<dbReference type="PANTHER" id="PTHR34821:SF3">
    <property type="entry name" value="MEMBRANE PROTEIN"/>
    <property type="match status" value="1"/>
</dbReference>
<sequence length="142" mass="15119">MQGILFSLLAGVFICLQSVFNAQASTKLGLWQTNAIVHAVGFLVSFAIFLYVRDGDWKSIGEVNKVYLLGGVFGALIVFSVMKGITAIGPAYAVSVLLISQLLVALLIDSLGLFGVQKVPITLNKIIGIGIMIAGVVVFKFK</sequence>
<dbReference type="Proteomes" id="UP000240419">
    <property type="component" value="Unassembled WGS sequence"/>
</dbReference>
<feature type="transmembrane region" description="Helical" evidence="1">
    <location>
        <begin position="91"/>
        <end position="116"/>
    </location>
</feature>
<dbReference type="GeneID" id="95752248"/>
<dbReference type="EMBL" id="PXZM01000047">
    <property type="protein sequence ID" value="PSJ87850.1"/>
    <property type="molecule type" value="Genomic_DNA"/>
</dbReference>
<keyword evidence="3" id="KW-1185">Reference proteome</keyword>
<feature type="transmembrane region" description="Helical" evidence="1">
    <location>
        <begin position="34"/>
        <end position="52"/>
    </location>
</feature>
<organism evidence="2 3">
    <name type="scientific">Brevibacillus fortis</name>
    <dbReference type="NCBI Taxonomy" id="2126352"/>
    <lineage>
        <taxon>Bacteria</taxon>
        <taxon>Bacillati</taxon>
        <taxon>Bacillota</taxon>
        <taxon>Bacilli</taxon>
        <taxon>Bacillales</taxon>
        <taxon>Paenibacillaceae</taxon>
        <taxon>Brevibacillus</taxon>
    </lineage>
</organism>
<evidence type="ECO:0000256" key="1">
    <source>
        <dbReference type="SAM" id="Phobius"/>
    </source>
</evidence>
<keyword evidence="1" id="KW-0812">Transmembrane</keyword>
<name>A0A2P7ULF0_9BACL</name>
<comment type="caution">
    <text evidence="2">The sequence shown here is derived from an EMBL/GenBank/DDBJ whole genome shotgun (WGS) entry which is preliminary data.</text>
</comment>
<keyword evidence="1" id="KW-0472">Membrane</keyword>
<dbReference type="RefSeq" id="WP_069848378.1">
    <property type="nucleotide sequence ID" value="NZ_JARMEZ010000032.1"/>
</dbReference>
<evidence type="ECO:0000313" key="2">
    <source>
        <dbReference type="EMBL" id="PSJ87850.1"/>
    </source>
</evidence>
<keyword evidence="1" id="KW-1133">Transmembrane helix</keyword>
<feature type="transmembrane region" description="Helical" evidence="1">
    <location>
        <begin position="64"/>
        <end position="85"/>
    </location>
</feature>
<reference evidence="2 3" key="1">
    <citation type="submission" date="2018-03" db="EMBL/GenBank/DDBJ databases">
        <title>Brevisbacillus phylogenomics.</title>
        <authorList>
            <person name="Dunlap C."/>
        </authorList>
    </citation>
    <scope>NUCLEOTIDE SEQUENCE [LARGE SCALE GENOMIC DNA]</scope>
    <source>
        <strain evidence="2 3">NRRL NRS-1210</strain>
    </source>
</reference>
<dbReference type="PANTHER" id="PTHR34821">
    <property type="entry name" value="INNER MEMBRANE PROTEIN YDCZ"/>
    <property type="match status" value="1"/>
</dbReference>
<dbReference type="GO" id="GO:0005886">
    <property type="term" value="C:plasma membrane"/>
    <property type="evidence" value="ECO:0007669"/>
    <property type="project" value="TreeGrafter"/>
</dbReference>